<gene>
    <name evidence="1" type="ORF">SEMRO_293_G109990.1</name>
</gene>
<name>A0A9N8DRQ8_9STRA</name>
<evidence type="ECO:0000313" key="2">
    <source>
        <dbReference type="Proteomes" id="UP001153069"/>
    </source>
</evidence>
<reference evidence="1" key="1">
    <citation type="submission" date="2020-06" db="EMBL/GenBank/DDBJ databases">
        <authorList>
            <consortium name="Plant Systems Biology data submission"/>
        </authorList>
    </citation>
    <scope>NUCLEOTIDE SEQUENCE</scope>
    <source>
        <strain evidence="1">D6</strain>
    </source>
</reference>
<dbReference type="AlphaFoldDB" id="A0A9N8DRQ8"/>
<dbReference type="EMBL" id="CAICTM010000292">
    <property type="protein sequence ID" value="CAB9507120.1"/>
    <property type="molecule type" value="Genomic_DNA"/>
</dbReference>
<comment type="caution">
    <text evidence="1">The sequence shown here is derived from an EMBL/GenBank/DDBJ whole genome shotgun (WGS) entry which is preliminary data.</text>
</comment>
<accession>A0A9N8DRQ8</accession>
<evidence type="ECO:0000313" key="1">
    <source>
        <dbReference type="EMBL" id="CAB9507120.1"/>
    </source>
</evidence>
<proteinExistence type="predicted"/>
<dbReference type="Proteomes" id="UP001153069">
    <property type="component" value="Unassembled WGS sequence"/>
</dbReference>
<keyword evidence="2" id="KW-1185">Reference proteome</keyword>
<sequence length="103" mass="12407">MKVSFEDQELAVEIPTDILDKYHDEYQARQNKYFGCAKYERAARIAQRFLKRHLRALTRFNDEEALLQDRMEALLDVQNIELETVQGYKVERLAELDQEWKRN</sequence>
<protein>
    <submittedName>
        <fullName evidence="1">Uncharacterized protein</fullName>
    </submittedName>
</protein>
<organism evidence="1 2">
    <name type="scientific">Seminavis robusta</name>
    <dbReference type="NCBI Taxonomy" id="568900"/>
    <lineage>
        <taxon>Eukaryota</taxon>
        <taxon>Sar</taxon>
        <taxon>Stramenopiles</taxon>
        <taxon>Ochrophyta</taxon>
        <taxon>Bacillariophyta</taxon>
        <taxon>Bacillariophyceae</taxon>
        <taxon>Bacillariophycidae</taxon>
        <taxon>Naviculales</taxon>
        <taxon>Naviculaceae</taxon>
        <taxon>Seminavis</taxon>
    </lineage>
</organism>